<evidence type="ECO:0000256" key="8">
    <source>
        <dbReference type="ARBA" id="ARBA00022989"/>
    </source>
</evidence>
<dbReference type="EMBL" id="HE806318">
    <property type="protein sequence ID" value="CCH60389.1"/>
    <property type="molecule type" value="Genomic_DNA"/>
</dbReference>
<evidence type="ECO:0000256" key="9">
    <source>
        <dbReference type="ARBA" id="ARBA00023010"/>
    </source>
</evidence>
<evidence type="ECO:0000256" key="2">
    <source>
        <dbReference type="ARBA" id="ARBA00006837"/>
    </source>
</evidence>
<dbReference type="InParanoid" id="I2H1Y7"/>
<protein>
    <recommendedName>
        <fullName evidence="12">Presequence translocated-associated motor subunit PAM17</fullName>
    </recommendedName>
</protein>
<dbReference type="AlphaFoldDB" id="I2H1Y7"/>
<dbReference type="PANTHER" id="PTHR28021">
    <property type="entry name" value="PRESEQUENCE TRANSLOCATED-ASSOCIATED MOTOR SUBUNIT PAM17, MITOCHONDRIAL"/>
    <property type="match status" value="1"/>
</dbReference>
<comment type="similarity">
    <text evidence="2 12">Belongs to the PAM17 family.</text>
</comment>
<accession>I2H1Y7</accession>
<dbReference type="FunCoup" id="I2H1Y7">
    <property type="interactions" value="65"/>
</dbReference>
<keyword evidence="6 12" id="KW-0653">Protein transport</keyword>
<reference evidence="13 14" key="1">
    <citation type="journal article" date="2011" name="Proc. Natl. Acad. Sci. U.S.A.">
        <title>Evolutionary erosion of yeast sex chromosomes by mating-type switching accidents.</title>
        <authorList>
            <person name="Gordon J.L."/>
            <person name="Armisen D."/>
            <person name="Proux-Wera E."/>
            <person name="Oheigeartaigh S.S."/>
            <person name="Byrne K.P."/>
            <person name="Wolfe K.H."/>
        </authorList>
    </citation>
    <scope>NUCLEOTIDE SEQUENCE [LARGE SCALE GENOMIC DNA]</scope>
    <source>
        <strain evidence="14">ATCC 34711 / CBS 6284 / DSM 70876 / NBRC 10599 / NRRL Y-10934 / UCD 77-7</strain>
    </source>
</reference>
<evidence type="ECO:0000256" key="11">
    <source>
        <dbReference type="ARBA" id="ARBA00023136"/>
    </source>
</evidence>
<evidence type="ECO:0000313" key="14">
    <source>
        <dbReference type="Proteomes" id="UP000002866"/>
    </source>
</evidence>
<dbReference type="STRING" id="1071380.I2H1Y7"/>
<dbReference type="OrthoDB" id="5970083at2759"/>
<evidence type="ECO:0000256" key="7">
    <source>
        <dbReference type="ARBA" id="ARBA00022946"/>
    </source>
</evidence>
<keyword evidence="5 12" id="KW-0999">Mitochondrion inner membrane</keyword>
<dbReference type="GO" id="GO:0030150">
    <property type="term" value="P:protein import into mitochondrial matrix"/>
    <property type="evidence" value="ECO:0007669"/>
    <property type="project" value="UniProtKB-UniRule"/>
</dbReference>
<dbReference type="Proteomes" id="UP000002866">
    <property type="component" value="Chromosome 3"/>
</dbReference>
<dbReference type="eggNOG" id="ENOG502S1B1">
    <property type="taxonomic scope" value="Eukaryota"/>
</dbReference>
<evidence type="ECO:0000313" key="13">
    <source>
        <dbReference type="EMBL" id="CCH60389.1"/>
    </source>
</evidence>
<comment type="subcellular location">
    <subcellularLocation>
        <location evidence="1 12">Mitochondrion inner membrane</location>
        <topology evidence="1 12">Multi-pass membrane protein</topology>
    </subcellularLocation>
</comment>
<dbReference type="Pfam" id="PF08566">
    <property type="entry name" value="Pam17"/>
    <property type="match status" value="1"/>
</dbReference>
<evidence type="ECO:0000256" key="1">
    <source>
        <dbReference type="ARBA" id="ARBA00004448"/>
    </source>
</evidence>
<evidence type="ECO:0000256" key="12">
    <source>
        <dbReference type="RuleBase" id="RU367146"/>
    </source>
</evidence>
<evidence type="ECO:0000256" key="3">
    <source>
        <dbReference type="ARBA" id="ARBA00022448"/>
    </source>
</evidence>
<dbReference type="GeneID" id="14495369"/>
<organism evidence="13 14">
    <name type="scientific">Henningerozyma blattae (strain ATCC 34711 / CBS 6284 / DSM 70876 / NBRC 10599 / NRRL Y-10934 / UCD 77-7)</name>
    <name type="common">Yeast</name>
    <name type="synonym">Tetrapisispora blattae</name>
    <dbReference type="NCBI Taxonomy" id="1071380"/>
    <lineage>
        <taxon>Eukaryota</taxon>
        <taxon>Fungi</taxon>
        <taxon>Dikarya</taxon>
        <taxon>Ascomycota</taxon>
        <taxon>Saccharomycotina</taxon>
        <taxon>Saccharomycetes</taxon>
        <taxon>Saccharomycetales</taxon>
        <taxon>Saccharomycetaceae</taxon>
        <taxon>Henningerozyma</taxon>
    </lineage>
</organism>
<comment type="subunit">
    <text evidence="12">Component of the PAM complex.</text>
</comment>
<feature type="transmembrane region" description="Helical" evidence="12">
    <location>
        <begin position="78"/>
        <end position="98"/>
    </location>
</feature>
<dbReference type="GO" id="GO:0001405">
    <property type="term" value="C:PAM complex, Tim23 associated import motor"/>
    <property type="evidence" value="ECO:0007669"/>
    <property type="project" value="UniProtKB-UniRule"/>
</dbReference>
<evidence type="ECO:0000256" key="6">
    <source>
        <dbReference type="ARBA" id="ARBA00022927"/>
    </source>
</evidence>
<feature type="transmembrane region" description="Helical" evidence="12">
    <location>
        <begin position="118"/>
        <end position="144"/>
    </location>
</feature>
<dbReference type="RefSeq" id="XP_004179908.1">
    <property type="nucleotide sequence ID" value="XM_004179860.1"/>
</dbReference>
<gene>
    <name evidence="13" type="primary">TBLA0C05920</name>
    <name evidence="13" type="ORF">TBLA_0C05920</name>
</gene>
<evidence type="ECO:0000256" key="5">
    <source>
        <dbReference type="ARBA" id="ARBA00022792"/>
    </source>
</evidence>
<evidence type="ECO:0000256" key="4">
    <source>
        <dbReference type="ARBA" id="ARBA00022692"/>
    </source>
</evidence>
<keyword evidence="14" id="KW-1185">Reference proteome</keyword>
<dbReference type="KEGG" id="tbl:TBLA_0C05920"/>
<keyword evidence="9 12" id="KW-0811">Translocation</keyword>
<dbReference type="OMA" id="MIFGFDP"/>
<keyword evidence="3 12" id="KW-0813">Transport</keyword>
<keyword evidence="11 12" id="KW-0472">Membrane</keyword>
<sequence>MNLLRSTVTKSLASYNKSATLLLLNHGRIPLTNTNTIILGQSIIKRHNSTDTSKSSKSANVQLTWPDFFKMRKYERRVNVGASVFTAFLGCNLSWFYLSTLQIDPTQTLFGFDPLVVISGGLVASGCVGYLFGPLFGSQIFNLLHLKKLADFKIKNKEFLKHVIKNRVDASSQSFSNPVPDYYGERIGSLKDYKQWLRDCNAYRRKSKEFL</sequence>
<proteinExistence type="inferred from homology"/>
<name>I2H1Y7_HENB6</name>
<keyword evidence="7" id="KW-0809">Transit peptide</keyword>
<dbReference type="PANTHER" id="PTHR28021:SF1">
    <property type="entry name" value="PRESEQUENCE TRANSLOCATED-ASSOCIATED MOTOR SUBUNIT PAM17, MITOCHONDRIAL"/>
    <property type="match status" value="1"/>
</dbReference>
<dbReference type="HOGENOM" id="CLU_068297_2_0_1"/>
<keyword evidence="10 12" id="KW-0496">Mitochondrion</keyword>
<keyword evidence="8 12" id="KW-1133">Transmembrane helix</keyword>
<comment type="function">
    <text evidence="12">Component of the PAM complex, a complex required for the translocation of transit peptide-containing proteins from the inner membrane into the mitochondrial matrix in an ATP-dependent manner.</text>
</comment>
<dbReference type="InterPro" id="IPR013875">
    <property type="entry name" value="Pam17"/>
</dbReference>
<keyword evidence="4 12" id="KW-0812">Transmembrane</keyword>
<evidence type="ECO:0000256" key="10">
    <source>
        <dbReference type="ARBA" id="ARBA00023128"/>
    </source>
</evidence>